<dbReference type="KEGG" id="tet:TTHERM_00361660"/>
<evidence type="ECO:0000313" key="2">
    <source>
        <dbReference type="Proteomes" id="UP000009168"/>
    </source>
</evidence>
<dbReference type="HOGENOM" id="CLU_417717_0_0_1"/>
<organism evidence="1 2">
    <name type="scientific">Tetrahymena thermophila (strain SB210)</name>
    <dbReference type="NCBI Taxonomy" id="312017"/>
    <lineage>
        <taxon>Eukaryota</taxon>
        <taxon>Sar</taxon>
        <taxon>Alveolata</taxon>
        <taxon>Ciliophora</taxon>
        <taxon>Intramacronucleata</taxon>
        <taxon>Oligohymenophorea</taxon>
        <taxon>Hymenostomatida</taxon>
        <taxon>Tetrahymenina</taxon>
        <taxon>Tetrahymenidae</taxon>
        <taxon>Tetrahymena</taxon>
    </lineage>
</organism>
<dbReference type="InParanoid" id="Q22PH8"/>
<proteinExistence type="predicted"/>
<gene>
    <name evidence="1" type="ORF">TTHERM_00361660</name>
</gene>
<dbReference type="RefSeq" id="XP_001007376.1">
    <property type="nucleotide sequence ID" value="XM_001007376.1"/>
</dbReference>
<reference evidence="2" key="1">
    <citation type="journal article" date="2006" name="PLoS Biol.">
        <title>Macronuclear genome sequence of the ciliate Tetrahymena thermophila, a model eukaryote.</title>
        <authorList>
            <person name="Eisen J.A."/>
            <person name="Coyne R.S."/>
            <person name="Wu M."/>
            <person name="Wu D."/>
            <person name="Thiagarajan M."/>
            <person name="Wortman J.R."/>
            <person name="Badger J.H."/>
            <person name="Ren Q."/>
            <person name="Amedeo P."/>
            <person name="Jones K.M."/>
            <person name="Tallon L.J."/>
            <person name="Delcher A.L."/>
            <person name="Salzberg S.L."/>
            <person name="Silva J.C."/>
            <person name="Haas B.J."/>
            <person name="Majoros W.H."/>
            <person name="Farzad M."/>
            <person name="Carlton J.M."/>
            <person name="Smith R.K. Jr."/>
            <person name="Garg J."/>
            <person name="Pearlman R.E."/>
            <person name="Karrer K.M."/>
            <person name="Sun L."/>
            <person name="Manning G."/>
            <person name="Elde N.C."/>
            <person name="Turkewitz A.P."/>
            <person name="Asai D.J."/>
            <person name="Wilkes D.E."/>
            <person name="Wang Y."/>
            <person name="Cai H."/>
            <person name="Collins K."/>
            <person name="Stewart B.A."/>
            <person name="Lee S.R."/>
            <person name="Wilamowska K."/>
            <person name="Weinberg Z."/>
            <person name="Ruzzo W.L."/>
            <person name="Wloga D."/>
            <person name="Gaertig J."/>
            <person name="Frankel J."/>
            <person name="Tsao C.-C."/>
            <person name="Gorovsky M.A."/>
            <person name="Keeling P.J."/>
            <person name="Waller R.F."/>
            <person name="Patron N.J."/>
            <person name="Cherry J.M."/>
            <person name="Stover N.A."/>
            <person name="Krieger C.J."/>
            <person name="del Toro C."/>
            <person name="Ryder H.F."/>
            <person name="Williamson S.C."/>
            <person name="Barbeau R.A."/>
            <person name="Hamilton E.P."/>
            <person name="Orias E."/>
        </authorList>
    </citation>
    <scope>NUCLEOTIDE SEQUENCE [LARGE SCALE GENOMIC DNA]</scope>
    <source>
        <strain evidence="2">SB210</strain>
    </source>
</reference>
<dbReference type="Proteomes" id="UP000009168">
    <property type="component" value="Unassembled WGS sequence"/>
</dbReference>
<keyword evidence="2" id="KW-1185">Reference proteome</keyword>
<dbReference type="GeneID" id="7832755"/>
<dbReference type="AlphaFoldDB" id="Q22PH8"/>
<sequence length="754" mass="90518">MIEIGGSRYLTQIQIFKIFGLLQKNRPHLEIFKDDIYQRLFEFSINNNSNNVKSLSISAFDRNENIQKKIEVFTEKSNNHCLKKLINIIKLSKNLFRSDFVLQILNSYFLDDEQLFYAIEYEFFDYSTDQINQISQQNTPTINQNIQLRDYLYKIFENHVQIINPTMQTSHVQYWFEKQAYSFVFQKQPNQHFKVKINIIGFDLLDENYFVSSKINKNQIMDWPIYFQKQELDFEIKQENLLNEIKKYKPIIYEQHKEIFQQIIQEKKQITIFKPTIFMEDQSYFAFIVSEGDEKYQLVVEYYQNEQEAQLNYEKINQQINLLSNFQIESAIKKLILIHNKQGIYIVKYLNDQIYNFDYQDFQLLSEFIHKPILTQDDQFEVNFQQEQNKVEFYLKLIKKLLNYSKDLIEIGIHPTNVKLTETTSIIVKDAYESSKFNNNPQSYQIMSELYSQLIIEYLHKTLKIKQMNGKLKNLTFTLSEKNIGNYCLQNSFNLFKIMDVIQFLKENQNIEFCQQTILNLMEKMFCSIQPVFQSQGNEISEMVRQLLFDKFFHLNENGLSIQKIECIKQIVFEQTKDINLQYLNQLENVSQSSRICLDCADNLQSWIGRKDQLVQIIERYYDEILSKEIGEVFNNNACICYKNVKIQNYLTRILPNLKKIEYCITKNYTCQTIQKELIQQVDFFDLKNKKQVVEIQIYMHEKQVSMLFNQLKNNGQNINTLRLGFCKDLYDFQNPPKQYLFYKLKYLVTYQQL</sequence>
<dbReference type="EMBL" id="GG662855">
    <property type="protein sequence ID" value="EAR87131.1"/>
    <property type="molecule type" value="Genomic_DNA"/>
</dbReference>
<name>Q22PH8_TETTS</name>
<evidence type="ECO:0000313" key="1">
    <source>
        <dbReference type="EMBL" id="EAR87131.1"/>
    </source>
</evidence>
<protein>
    <submittedName>
        <fullName evidence="1">Uncharacterized protein</fullName>
    </submittedName>
</protein>
<accession>Q22PH8</accession>